<gene>
    <name evidence="1" type="ORF">EDS130_LOCUS23582</name>
    <name evidence="2" type="ORF">XAT740_LOCUS59088</name>
</gene>
<dbReference type="EMBL" id="CAJNOR010013422">
    <property type="protein sequence ID" value="CAF1673205.1"/>
    <property type="molecule type" value="Genomic_DNA"/>
</dbReference>
<comment type="caution">
    <text evidence="1">The sequence shown here is derived from an EMBL/GenBank/DDBJ whole genome shotgun (WGS) entry which is preliminary data.</text>
</comment>
<proteinExistence type="predicted"/>
<dbReference type="OrthoDB" id="10015928at2759"/>
<accession>A0A814U9B1</accession>
<dbReference type="Proteomes" id="UP000663828">
    <property type="component" value="Unassembled WGS sequence"/>
</dbReference>
<keyword evidence="3" id="KW-1185">Reference proteome</keyword>
<reference evidence="1" key="1">
    <citation type="submission" date="2021-02" db="EMBL/GenBank/DDBJ databases">
        <authorList>
            <person name="Nowell W R."/>
        </authorList>
    </citation>
    <scope>NUCLEOTIDE SEQUENCE</scope>
</reference>
<evidence type="ECO:0000313" key="4">
    <source>
        <dbReference type="Proteomes" id="UP000663852"/>
    </source>
</evidence>
<dbReference type="Proteomes" id="UP000663852">
    <property type="component" value="Unassembled WGS sequence"/>
</dbReference>
<evidence type="ECO:0000313" key="3">
    <source>
        <dbReference type="Proteomes" id="UP000663828"/>
    </source>
</evidence>
<sequence length="180" mass="20543">MQPSTSLSSIASSNSSIYGSRTILDEEDLPSAAPRCRSSIISSLDNHQTNHSSNRSITKCRHLFRTCLSSTSSSLSALIQKKLADQTFRKQYFAKLCRYHRLLLVLNDYHCQCGCQFRMKEGTFVLLYETESDHRYNFVTVISNQLVCSKVPAQFLCDLDTLRERVRSRASCHNEQSFDL</sequence>
<evidence type="ECO:0000313" key="1">
    <source>
        <dbReference type="EMBL" id="CAF1169009.1"/>
    </source>
</evidence>
<protein>
    <submittedName>
        <fullName evidence="1">Uncharacterized protein</fullName>
    </submittedName>
</protein>
<dbReference type="AlphaFoldDB" id="A0A814U9B1"/>
<organism evidence="1 4">
    <name type="scientific">Adineta ricciae</name>
    <name type="common">Rotifer</name>
    <dbReference type="NCBI Taxonomy" id="249248"/>
    <lineage>
        <taxon>Eukaryota</taxon>
        <taxon>Metazoa</taxon>
        <taxon>Spiralia</taxon>
        <taxon>Gnathifera</taxon>
        <taxon>Rotifera</taxon>
        <taxon>Eurotatoria</taxon>
        <taxon>Bdelloidea</taxon>
        <taxon>Adinetida</taxon>
        <taxon>Adinetidae</taxon>
        <taxon>Adineta</taxon>
    </lineage>
</organism>
<dbReference type="EMBL" id="CAJNOJ010000129">
    <property type="protein sequence ID" value="CAF1169009.1"/>
    <property type="molecule type" value="Genomic_DNA"/>
</dbReference>
<evidence type="ECO:0000313" key="2">
    <source>
        <dbReference type="EMBL" id="CAF1673205.1"/>
    </source>
</evidence>
<name>A0A814U9B1_ADIRI</name>